<comment type="caution">
    <text evidence="2">The sequence shown here is derived from an EMBL/GenBank/DDBJ whole genome shotgun (WGS) entry which is preliminary data.</text>
</comment>
<proteinExistence type="predicted"/>
<dbReference type="OrthoDB" id="8535577at2"/>
<keyword evidence="1" id="KW-0812">Transmembrane</keyword>
<protein>
    <recommendedName>
        <fullName evidence="4">Integral membrane protein</fullName>
    </recommendedName>
</protein>
<evidence type="ECO:0008006" key="4">
    <source>
        <dbReference type="Google" id="ProtNLM"/>
    </source>
</evidence>
<evidence type="ECO:0000313" key="3">
    <source>
        <dbReference type="Proteomes" id="UP000243528"/>
    </source>
</evidence>
<evidence type="ECO:0000313" key="2">
    <source>
        <dbReference type="EMBL" id="PSL08077.1"/>
    </source>
</evidence>
<dbReference type="RefSeq" id="WP_106535185.1">
    <property type="nucleotide sequence ID" value="NZ_ML142897.1"/>
</dbReference>
<dbReference type="Proteomes" id="UP000243528">
    <property type="component" value="Unassembled WGS sequence"/>
</dbReference>
<name>A0A2P8EF45_9ACTN</name>
<dbReference type="EMBL" id="PYGE01000001">
    <property type="protein sequence ID" value="PSL08077.1"/>
    <property type="molecule type" value="Genomic_DNA"/>
</dbReference>
<keyword evidence="3" id="KW-1185">Reference proteome</keyword>
<feature type="transmembrane region" description="Helical" evidence="1">
    <location>
        <begin position="119"/>
        <end position="138"/>
    </location>
</feature>
<gene>
    <name evidence="2" type="ORF">CLV30_10144</name>
</gene>
<accession>A0A2P8EF45</accession>
<feature type="transmembrane region" description="Helical" evidence="1">
    <location>
        <begin position="158"/>
        <end position="177"/>
    </location>
</feature>
<evidence type="ECO:0000256" key="1">
    <source>
        <dbReference type="SAM" id="Phobius"/>
    </source>
</evidence>
<keyword evidence="1" id="KW-0472">Membrane</keyword>
<dbReference type="AlphaFoldDB" id="A0A2P8EF45"/>
<sequence length="255" mass="27525">MTGWFEQAIVSTGRLPLFAFFVSVIAGFVIARISTRLIRANVRWWSRNVVVGDVHVHHAVLGIILMLISGVTGLALPAELVGWRTAAAAVFGLGAAAVLDEFALILRLRDVYWTAEGRISVDAVFIAVAITGLVLLGMRPAGLDDFVAAAGGGTVDEWIVAVALTAVNLTLATVTMLKGKVPTGLFGMFAWPVLAVGAARLARPTSPWARWRYHRPGPRPAHKLERAVRREHRIHRPLRRVVTTAGDLIAGRPSP</sequence>
<feature type="transmembrane region" description="Helical" evidence="1">
    <location>
        <begin position="184"/>
        <end position="202"/>
    </location>
</feature>
<keyword evidence="1" id="KW-1133">Transmembrane helix</keyword>
<organism evidence="2 3">
    <name type="scientific">Haloactinopolyspora alba</name>
    <dbReference type="NCBI Taxonomy" id="648780"/>
    <lineage>
        <taxon>Bacteria</taxon>
        <taxon>Bacillati</taxon>
        <taxon>Actinomycetota</taxon>
        <taxon>Actinomycetes</taxon>
        <taxon>Jiangellales</taxon>
        <taxon>Jiangellaceae</taxon>
        <taxon>Haloactinopolyspora</taxon>
    </lineage>
</organism>
<feature type="transmembrane region" description="Helical" evidence="1">
    <location>
        <begin position="56"/>
        <end position="76"/>
    </location>
</feature>
<feature type="transmembrane region" description="Helical" evidence="1">
    <location>
        <begin position="15"/>
        <end position="35"/>
    </location>
</feature>
<reference evidence="2 3" key="1">
    <citation type="submission" date="2018-03" db="EMBL/GenBank/DDBJ databases">
        <title>Genomic Encyclopedia of Archaeal and Bacterial Type Strains, Phase II (KMG-II): from individual species to whole genera.</title>
        <authorList>
            <person name="Goeker M."/>
        </authorList>
    </citation>
    <scope>NUCLEOTIDE SEQUENCE [LARGE SCALE GENOMIC DNA]</scope>
    <source>
        <strain evidence="2 3">DSM 45211</strain>
    </source>
</reference>
<feature type="transmembrane region" description="Helical" evidence="1">
    <location>
        <begin position="88"/>
        <end position="107"/>
    </location>
</feature>